<dbReference type="EMBL" id="JBGFUD010006545">
    <property type="protein sequence ID" value="MFH4981064.1"/>
    <property type="molecule type" value="Genomic_DNA"/>
</dbReference>
<dbReference type="Proteomes" id="UP001608902">
    <property type="component" value="Unassembled WGS sequence"/>
</dbReference>
<evidence type="ECO:0000313" key="1">
    <source>
        <dbReference type="EMBL" id="MFH4981064.1"/>
    </source>
</evidence>
<sequence length="157" mass="18303">MQRFTSRLRCSCSTTGLSVCCSFDFIGLNFCRLDVFLFFSVLMESCRDRSTGNFRLVEILRHPLKLCKTFGYILSATQNSVHIKFQRPSKLLRNSDAFASTSRTPCFRSAILLRFQKFPVLRPFIHRRKRVRYRSRSALWAGKGKHSVPTIERRSEP</sequence>
<name>A0ABD6EUY0_9BILA</name>
<keyword evidence="2" id="KW-1185">Reference proteome</keyword>
<gene>
    <name evidence="1" type="ORF">AB6A40_007773</name>
</gene>
<proteinExistence type="predicted"/>
<protein>
    <submittedName>
        <fullName evidence="1">Uncharacterized protein</fullName>
    </submittedName>
</protein>
<organism evidence="1 2">
    <name type="scientific">Gnathostoma spinigerum</name>
    <dbReference type="NCBI Taxonomy" id="75299"/>
    <lineage>
        <taxon>Eukaryota</taxon>
        <taxon>Metazoa</taxon>
        <taxon>Ecdysozoa</taxon>
        <taxon>Nematoda</taxon>
        <taxon>Chromadorea</taxon>
        <taxon>Rhabditida</taxon>
        <taxon>Spirurina</taxon>
        <taxon>Gnathostomatomorpha</taxon>
        <taxon>Gnathostomatoidea</taxon>
        <taxon>Gnathostomatidae</taxon>
        <taxon>Gnathostoma</taxon>
    </lineage>
</organism>
<reference evidence="1 2" key="1">
    <citation type="submission" date="2024-08" db="EMBL/GenBank/DDBJ databases">
        <title>Gnathostoma spinigerum genome.</title>
        <authorList>
            <person name="Gonzalez-Bertolin B."/>
            <person name="Monzon S."/>
            <person name="Zaballos A."/>
            <person name="Jimenez P."/>
            <person name="Dekumyoy P."/>
            <person name="Varona S."/>
            <person name="Cuesta I."/>
            <person name="Sumanam S."/>
            <person name="Adisakwattana P."/>
            <person name="Gasser R.B."/>
            <person name="Hernandez-Gonzalez A."/>
            <person name="Young N.D."/>
            <person name="Perteguer M.J."/>
        </authorList>
    </citation>
    <scope>NUCLEOTIDE SEQUENCE [LARGE SCALE GENOMIC DNA]</scope>
    <source>
        <strain evidence="1">AL3</strain>
        <tissue evidence="1">Liver</tissue>
    </source>
</reference>
<accession>A0ABD6EUY0</accession>
<evidence type="ECO:0000313" key="2">
    <source>
        <dbReference type="Proteomes" id="UP001608902"/>
    </source>
</evidence>
<dbReference type="AlphaFoldDB" id="A0ABD6EUY0"/>
<comment type="caution">
    <text evidence="1">The sequence shown here is derived from an EMBL/GenBank/DDBJ whole genome shotgun (WGS) entry which is preliminary data.</text>
</comment>